<dbReference type="EMBL" id="JAUIZM010000009">
    <property type="protein sequence ID" value="KAK1362960.1"/>
    <property type="molecule type" value="Genomic_DNA"/>
</dbReference>
<protein>
    <submittedName>
        <fullName evidence="2">Uncharacterized protein</fullName>
    </submittedName>
</protein>
<dbReference type="AlphaFoldDB" id="A0AAD8H8N4"/>
<sequence length="148" mass="16263">MSAGMLEMAEECLRHANDLSETRFNLHSAFCFSSLSCLQCHNLNDNSTAIVPVYKLNSHPPAAEYANHIHRSNVNLVEAFRNMHDSEQNGNEMPEGPDGLKEEGQDDQKQDSHDESVMVDADSTDGAVFVNGNEAEEEWGNNAGNPTA</sequence>
<proteinExistence type="predicted"/>
<keyword evidence="3" id="KW-1185">Reference proteome</keyword>
<comment type="caution">
    <text evidence="2">The sequence shown here is derived from an EMBL/GenBank/DDBJ whole genome shotgun (WGS) entry which is preliminary data.</text>
</comment>
<gene>
    <name evidence="2" type="ORF">POM88_038521</name>
</gene>
<evidence type="ECO:0000256" key="1">
    <source>
        <dbReference type="SAM" id="MobiDB-lite"/>
    </source>
</evidence>
<reference evidence="2" key="1">
    <citation type="submission" date="2023-02" db="EMBL/GenBank/DDBJ databases">
        <title>Genome of toxic invasive species Heracleum sosnowskyi carries increased number of genes despite the absence of recent whole-genome duplications.</title>
        <authorList>
            <person name="Schelkunov M."/>
            <person name="Shtratnikova V."/>
            <person name="Makarenko M."/>
            <person name="Klepikova A."/>
            <person name="Omelchenko D."/>
            <person name="Novikova G."/>
            <person name="Obukhova E."/>
            <person name="Bogdanov V."/>
            <person name="Penin A."/>
            <person name="Logacheva M."/>
        </authorList>
    </citation>
    <scope>NUCLEOTIDE SEQUENCE</scope>
    <source>
        <strain evidence="2">Hsosn_3</strain>
        <tissue evidence="2">Leaf</tissue>
    </source>
</reference>
<dbReference type="Proteomes" id="UP001237642">
    <property type="component" value="Unassembled WGS sequence"/>
</dbReference>
<name>A0AAD8H8N4_9APIA</name>
<reference evidence="2" key="2">
    <citation type="submission" date="2023-05" db="EMBL/GenBank/DDBJ databases">
        <authorList>
            <person name="Schelkunov M.I."/>
        </authorList>
    </citation>
    <scope>NUCLEOTIDE SEQUENCE</scope>
    <source>
        <strain evidence="2">Hsosn_3</strain>
        <tissue evidence="2">Leaf</tissue>
    </source>
</reference>
<evidence type="ECO:0000313" key="2">
    <source>
        <dbReference type="EMBL" id="KAK1362960.1"/>
    </source>
</evidence>
<feature type="region of interest" description="Disordered" evidence="1">
    <location>
        <begin position="80"/>
        <end position="148"/>
    </location>
</feature>
<accession>A0AAD8H8N4</accession>
<organism evidence="2 3">
    <name type="scientific">Heracleum sosnowskyi</name>
    <dbReference type="NCBI Taxonomy" id="360622"/>
    <lineage>
        <taxon>Eukaryota</taxon>
        <taxon>Viridiplantae</taxon>
        <taxon>Streptophyta</taxon>
        <taxon>Embryophyta</taxon>
        <taxon>Tracheophyta</taxon>
        <taxon>Spermatophyta</taxon>
        <taxon>Magnoliopsida</taxon>
        <taxon>eudicotyledons</taxon>
        <taxon>Gunneridae</taxon>
        <taxon>Pentapetalae</taxon>
        <taxon>asterids</taxon>
        <taxon>campanulids</taxon>
        <taxon>Apiales</taxon>
        <taxon>Apiaceae</taxon>
        <taxon>Apioideae</taxon>
        <taxon>apioid superclade</taxon>
        <taxon>Tordylieae</taxon>
        <taxon>Tordyliinae</taxon>
        <taxon>Heracleum</taxon>
    </lineage>
</organism>
<feature type="compositionally biased region" description="Basic and acidic residues" evidence="1">
    <location>
        <begin position="98"/>
        <end position="116"/>
    </location>
</feature>
<evidence type="ECO:0000313" key="3">
    <source>
        <dbReference type="Proteomes" id="UP001237642"/>
    </source>
</evidence>